<evidence type="ECO:0000313" key="14">
    <source>
        <dbReference type="Proteomes" id="UP000028990"/>
    </source>
</evidence>
<evidence type="ECO:0000256" key="5">
    <source>
        <dbReference type="ARBA" id="ARBA00023157"/>
    </source>
</evidence>
<dbReference type="FunFam" id="4.10.70.10:FF:000001">
    <property type="entry name" value="Disintegrin and metalloproteinase domain-containing protein 22"/>
    <property type="match status" value="1"/>
</dbReference>
<feature type="disulfide bond" evidence="6">
    <location>
        <begin position="730"/>
        <end position="739"/>
    </location>
</feature>
<keyword evidence="3 9" id="KW-1133">Transmembrane helix</keyword>
<dbReference type="InterPro" id="IPR018358">
    <property type="entry name" value="Disintegrin_CS"/>
</dbReference>
<dbReference type="InterPro" id="IPR024079">
    <property type="entry name" value="MetalloPept_cat_dom_sf"/>
</dbReference>
<keyword evidence="14" id="KW-1185">Reference proteome</keyword>
<organism evidence="13 14">
    <name type="scientific">Fukomys damarensis</name>
    <name type="common">Damaraland mole rat</name>
    <name type="synonym">Cryptomys damarensis</name>
    <dbReference type="NCBI Taxonomy" id="885580"/>
    <lineage>
        <taxon>Eukaryota</taxon>
        <taxon>Metazoa</taxon>
        <taxon>Chordata</taxon>
        <taxon>Craniata</taxon>
        <taxon>Vertebrata</taxon>
        <taxon>Euteleostomi</taxon>
        <taxon>Mammalia</taxon>
        <taxon>Eutheria</taxon>
        <taxon>Euarchontoglires</taxon>
        <taxon>Glires</taxon>
        <taxon>Rodentia</taxon>
        <taxon>Hystricomorpha</taxon>
        <taxon>Bathyergidae</taxon>
        <taxon>Fukomys</taxon>
    </lineage>
</organism>
<keyword evidence="5 6" id="KW-1015">Disulfide bond</keyword>
<dbReference type="InterPro" id="IPR001762">
    <property type="entry name" value="Disintegrin_dom"/>
</dbReference>
<feature type="domain" description="Disintegrin" evidence="11">
    <location>
        <begin position="477"/>
        <end position="565"/>
    </location>
</feature>
<protein>
    <submittedName>
        <fullName evidence="13">Disintegrin and metalloproteinase domain-containing protein 32</fullName>
    </submittedName>
</protein>
<dbReference type="InterPro" id="IPR034027">
    <property type="entry name" value="Reprolysin_adamalysin"/>
</dbReference>
<sequence length="824" mass="91070">MAAAQPGTEIFNLPAATTSGAVSFRSHSFADPASNLGLEDIIQRAFMGSFDDKVEDHGVVISQPVGVVPGSASSEALKDDGEPSPHSSGTCKPKLISKSINRKSMSPIPGQGYLGAEGPDILYSSNRRETIYCAPKAKPQCYYQGYIQGQPRSVAVLRTCSGLRGILQFENVSYGIEPLESTAEFQHLLYKLGNGTNELGPFKTSNRNREKQPMDYSIFINEEESHAPDLFPLYLEMHIVVDKALYDYWGSDSMAITNKVIEMINLINSLLTQLKVTVVLSSLEMWSDKNKISTDGEARELLQKFLEWKQSYFTLRPHDVAYLFIYRDYPDYVGATFPGKMCVTRYSAGVALLTNYRGLVCVYHSYSPVLSSGARYNGLYDLTTSASAVWIQYSKDITLEAFSVIFVQMLGLSLGIGYDDPTKCQCSEAICIMNPESIQFSGVKTFSNCSLNDFRSFISNVGARCLQNKPQMQRNPRPRCGNGKVEGNEVCDCGTAEQCGPQACCDHTKCVLKPESQCDTGPCCRQCKFLQAGAICRSIQHPECDIPEYCNGSSHHCGPDIFIKNGHKCKNNSYICYNGDCHDLNARCESYFGKGSKNAPFACYEEVNSQVDSFGNCGRDRSNRYVLCGWRNLICGRLICTYPFRTPYIQQSISVTYIYVRDNVCISIVNTSSPRGQDPFVVRSGAECDLGRVCVNGQCVESRLIKDASSACSAKCSGHGVCNSQDECNCTDGYLPPNCQAQSRGWSGEEGKYLSLLNSLIITKASGKANKNWLLSFYVGLPILAIVTVIVMTWNSLKKWFTKGEESLHSEYKSEGSTNTYVSR</sequence>
<dbReference type="SMART" id="SM00050">
    <property type="entry name" value="DISIN"/>
    <property type="match status" value="1"/>
</dbReference>
<dbReference type="PROSITE" id="PS50215">
    <property type="entry name" value="ADAM_MEPRO"/>
    <property type="match status" value="1"/>
</dbReference>
<dbReference type="GO" id="GO:0007229">
    <property type="term" value="P:integrin-mediated signaling pathway"/>
    <property type="evidence" value="ECO:0007669"/>
    <property type="project" value="UniProtKB-KW"/>
</dbReference>
<gene>
    <name evidence="13" type="ORF">H920_02187</name>
</gene>
<dbReference type="Pfam" id="PF00200">
    <property type="entry name" value="Disintegrin"/>
    <property type="match status" value="1"/>
</dbReference>
<dbReference type="InterPro" id="IPR000742">
    <property type="entry name" value="EGF"/>
</dbReference>
<accession>A0A091E150</accession>
<dbReference type="STRING" id="885580.ENSFDAP00000007834"/>
<dbReference type="InterPro" id="IPR036436">
    <property type="entry name" value="Disintegrin_dom_sf"/>
</dbReference>
<feature type="region of interest" description="Disordered" evidence="8">
    <location>
        <begin position="71"/>
        <end position="93"/>
    </location>
</feature>
<keyword evidence="6" id="KW-0245">EGF-like domain</keyword>
<evidence type="ECO:0000256" key="9">
    <source>
        <dbReference type="SAM" id="Phobius"/>
    </source>
</evidence>
<dbReference type="GO" id="GO:0007155">
    <property type="term" value="P:cell adhesion"/>
    <property type="evidence" value="ECO:0007669"/>
    <property type="project" value="TreeGrafter"/>
</dbReference>
<feature type="domain" description="Peptidase M12B" evidence="12">
    <location>
        <begin position="233"/>
        <end position="470"/>
    </location>
</feature>
<evidence type="ECO:0000256" key="1">
    <source>
        <dbReference type="ARBA" id="ARBA00004167"/>
    </source>
</evidence>
<evidence type="ECO:0000256" key="6">
    <source>
        <dbReference type="PROSITE-ProRule" id="PRU00076"/>
    </source>
</evidence>
<dbReference type="PROSITE" id="PS50214">
    <property type="entry name" value="DISINTEGRIN_2"/>
    <property type="match status" value="1"/>
</dbReference>
<evidence type="ECO:0000256" key="4">
    <source>
        <dbReference type="ARBA" id="ARBA00023136"/>
    </source>
</evidence>
<dbReference type="PROSITE" id="PS50026">
    <property type="entry name" value="EGF_3"/>
    <property type="match status" value="1"/>
</dbReference>
<reference evidence="13 14" key="1">
    <citation type="submission" date="2013-11" db="EMBL/GenBank/DDBJ databases">
        <title>The Damaraland mole rat (Fukomys damarensis) genome and evolution of African mole rats.</title>
        <authorList>
            <person name="Gladyshev V.N."/>
            <person name="Fang X."/>
        </authorList>
    </citation>
    <scope>NUCLEOTIDE SEQUENCE [LARGE SCALE GENOMIC DNA]</scope>
    <source>
        <tissue evidence="13">Liver</tissue>
    </source>
</reference>
<dbReference type="GO" id="GO:0004222">
    <property type="term" value="F:metalloendopeptidase activity"/>
    <property type="evidence" value="ECO:0007669"/>
    <property type="project" value="InterPro"/>
</dbReference>
<dbReference type="PANTHER" id="PTHR11905">
    <property type="entry name" value="ADAM A DISINTEGRIN AND METALLOPROTEASE DOMAIN"/>
    <property type="match status" value="1"/>
</dbReference>
<dbReference type="Proteomes" id="UP000028990">
    <property type="component" value="Unassembled WGS sequence"/>
</dbReference>
<dbReference type="GO" id="GO:0006508">
    <property type="term" value="P:proteolysis"/>
    <property type="evidence" value="ECO:0007669"/>
    <property type="project" value="InterPro"/>
</dbReference>
<dbReference type="Pfam" id="PF08516">
    <property type="entry name" value="ADAM_CR"/>
    <property type="match status" value="1"/>
</dbReference>
<evidence type="ECO:0000313" key="13">
    <source>
        <dbReference type="EMBL" id="KFO36438.1"/>
    </source>
</evidence>
<dbReference type="GO" id="GO:0008584">
    <property type="term" value="P:male gonad development"/>
    <property type="evidence" value="ECO:0007669"/>
    <property type="project" value="TreeGrafter"/>
</dbReference>
<dbReference type="Gene3D" id="4.10.70.10">
    <property type="entry name" value="Disintegrin domain"/>
    <property type="match status" value="1"/>
</dbReference>
<evidence type="ECO:0000259" key="11">
    <source>
        <dbReference type="PROSITE" id="PS50214"/>
    </source>
</evidence>
<keyword evidence="2 9" id="KW-0812">Transmembrane</keyword>
<dbReference type="Pfam" id="PF01421">
    <property type="entry name" value="Reprolysin"/>
    <property type="match status" value="2"/>
</dbReference>
<keyword evidence="4 9" id="KW-0472">Membrane</keyword>
<feature type="disulfide bond" evidence="7">
    <location>
        <begin position="426"/>
        <end position="431"/>
    </location>
</feature>
<evidence type="ECO:0000256" key="2">
    <source>
        <dbReference type="ARBA" id="ARBA00022692"/>
    </source>
</evidence>
<dbReference type="SMART" id="SM00608">
    <property type="entry name" value="ACR"/>
    <property type="match status" value="1"/>
</dbReference>
<proteinExistence type="predicted"/>
<dbReference type="CDD" id="cd04269">
    <property type="entry name" value="ZnMc_adamalysin_II_like"/>
    <property type="match status" value="1"/>
</dbReference>
<dbReference type="EMBL" id="KN121427">
    <property type="protein sequence ID" value="KFO36438.1"/>
    <property type="molecule type" value="Genomic_DNA"/>
</dbReference>
<dbReference type="SUPFAM" id="SSF57552">
    <property type="entry name" value="Blood coagulation inhibitor (disintegrin)"/>
    <property type="match status" value="1"/>
</dbReference>
<feature type="disulfide bond" evidence="6">
    <location>
        <begin position="712"/>
        <end position="722"/>
    </location>
</feature>
<name>A0A091E150_FUKDA</name>
<dbReference type="AlphaFoldDB" id="A0A091E150"/>
<dbReference type="PANTHER" id="PTHR11905:SF24">
    <property type="entry name" value="DISINTEGRIN AND METALLOPROTEINASE DOMAIN-CONTAINING PROTEIN 32"/>
    <property type="match status" value="1"/>
</dbReference>
<feature type="transmembrane region" description="Helical" evidence="9">
    <location>
        <begin position="773"/>
        <end position="794"/>
    </location>
</feature>
<evidence type="ECO:0000256" key="8">
    <source>
        <dbReference type="SAM" id="MobiDB-lite"/>
    </source>
</evidence>
<dbReference type="GO" id="GO:0005886">
    <property type="term" value="C:plasma membrane"/>
    <property type="evidence" value="ECO:0007669"/>
    <property type="project" value="TreeGrafter"/>
</dbReference>
<evidence type="ECO:0000259" key="10">
    <source>
        <dbReference type="PROSITE" id="PS50026"/>
    </source>
</evidence>
<dbReference type="eggNOG" id="KOG3607">
    <property type="taxonomic scope" value="Eukaryota"/>
</dbReference>
<dbReference type="SUPFAM" id="SSF55486">
    <property type="entry name" value="Metalloproteases ('zincins'), catalytic domain"/>
    <property type="match status" value="1"/>
</dbReference>
<dbReference type="InterPro" id="IPR006586">
    <property type="entry name" value="ADAM_Cys-rich"/>
</dbReference>
<evidence type="ECO:0000256" key="7">
    <source>
        <dbReference type="PROSITE-ProRule" id="PRU00276"/>
    </source>
</evidence>
<keyword evidence="13" id="KW-0401">Integrin</keyword>
<dbReference type="GO" id="GO:0007339">
    <property type="term" value="P:binding of sperm to zona pellucida"/>
    <property type="evidence" value="ECO:0007669"/>
    <property type="project" value="TreeGrafter"/>
</dbReference>
<dbReference type="PROSITE" id="PS01186">
    <property type="entry name" value="EGF_2"/>
    <property type="match status" value="1"/>
</dbReference>
<feature type="domain" description="EGF-like" evidence="10">
    <location>
        <begin position="708"/>
        <end position="740"/>
    </location>
</feature>
<comment type="caution">
    <text evidence="6">Lacks conserved residue(s) required for the propagation of feature annotation.</text>
</comment>
<dbReference type="InterPro" id="IPR001590">
    <property type="entry name" value="Peptidase_M12B"/>
</dbReference>
<evidence type="ECO:0000256" key="3">
    <source>
        <dbReference type="ARBA" id="ARBA00022989"/>
    </source>
</evidence>
<dbReference type="PROSITE" id="PS00427">
    <property type="entry name" value="DISINTEGRIN_1"/>
    <property type="match status" value="1"/>
</dbReference>
<evidence type="ECO:0000259" key="12">
    <source>
        <dbReference type="PROSITE" id="PS50215"/>
    </source>
</evidence>
<dbReference type="Gene3D" id="3.40.390.10">
    <property type="entry name" value="Collagenase (Catalytic Domain)"/>
    <property type="match status" value="1"/>
</dbReference>
<comment type="subcellular location">
    <subcellularLocation>
        <location evidence="1">Membrane</location>
        <topology evidence="1">Single-pass membrane protein</topology>
    </subcellularLocation>
</comment>